<dbReference type="EMBL" id="DROD01000121">
    <property type="protein sequence ID" value="HHJ51882.1"/>
    <property type="molecule type" value="Genomic_DNA"/>
</dbReference>
<reference evidence="2" key="1">
    <citation type="journal article" date="2020" name="mSystems">
        <title>Genome- and Community-Level Interaction Insights into Carbon Utilization and Element Cycling Functions of Hydrothermarchaeota in Hydrothermal Sediment.</title>
        <authorList>
            <person name="Zhou Z."/>
            <person name="Liu Y."/>
            <person name="Xu W."/>
            <person name="Pan J."/>
            <person name="Luo Z.H."/>
            <person name="Li M."/>
        </authorList>
    </citation>
    <scope>NUCLEOTIDE SEQUENCE [LARGE SCALE GENOMIC DNA]</scope>
    <source>
        <strain evidence="2">HyVt-527</strain>
    </source>
</reference>
<name>A0A7V5UDY7_CALAY</name>
<gene>
    <name evidence="2" type="ORF">ENJ89_01695</name>
</gene>
<organism evidence="2">
    <name type="scientific">Caldithrix abyssi</name>
    <dbReference type="NCBI Taxonomy" id="187145"/>
    <lineage>
        <taxon>Bacteria</taxon>
        <taxon>Pseudomonadati</taxon>
        <taxon>Calditrichota</taxon>
        <taxon>Calditrichia</taxon>
        <taxon>Calditrichales</taxon>
        <taxon>Calditrichaceae</taxon>
        <taxon>Caldithrix</taxon>
    </lineage>
</organism>
<sequence length="150" mass="17554">MADLIGKLRSTLQFNLENARQNVQTLREMAEEYSYIARLKFELHQLQSSKKKKLTLLGETVFPYLRENNIDGLKTHETLTVLVDEIKNLQNQIDLVRKAIDRVSEKETEPVDTDALREQINDLEEEIENRLKDLKVVKETIEKKTKKSDN</sequence>
<comment type="caution">
    <text evidence="2">The sequence shown here is derived from an EMBL/GenBank/DDBJ whole genome shotgun (WGS) entry which is preliminary data.</text>
</comment>
<keyword evidence="1" id="KW-0175">Coiled coil</keyword>
<accession>A0A7V5UDY7</accession>
<protein>
    <submittedName>
        <fullName evidence="2">Uncharacterized protein</fullName>
    </submittedName>
</protein>
<evidence type="ECO:0000256" key="1">
    <source>
        <dbReference type="SAM" id="Coils"/>
    </source>
</evidence>
<evidence type="ECO:0000313" key="2">
    <source>
        <dbReference type="EMBL" id="HHJ51882.1"/>
    </source>
</evidence>
<feature type="coiled-coil region" evidence="1">
    <location>
        <begin position="79"/>
        <end position="144"/>
    </location>
</feature>
<proteinExistence type="predicted"/>
<feature type="coiled-coil region" evidence="1">
    <location>
        <begin position="9"/>
        <end position="36"/>
    </location>
</feature>
<dbReference type="AlphaFoldDB" id="A0A7V5UDY7"/>
<dbReference type="Proteomes" id="UP000886124">
    <property type="component" value="Unassembled WGS sequence"/>
</dbReference>